<dbReference type="CDD" id="cd01335">
    <property type="entry name" value="Radical_SAM"/>
    <property type="match status" value="1"/>
</dbReference>
<dbReference type="InterPro" id="IPR006638">
    <property type="entry name" value="Elp3/MiaA/NifB-like_rSAM"/>
</dbReference>
<dbReference type="NCBIfam" id="NF006067">
    <property type="entry name" value="PRK08208.1"/>
    <property type="match status" value="1"/>
</dbReference>
<evidence type="ECO:0000313" key="2">
    <source>
        <dbReference type="EMBL" id="GGS07511.1"/>
    </source>
</evidence>
<protein>
    <submittedName>
        <fullName evidence="2">Coproporphyrinogen III oxidase</fullName>
    </submittedName>
</protein>
<gene>
    <name evidence="2" type="ORF">GCM10008960_37430</name>
</gene>
<dbReference type="PANTHER" id="PTHR13932:SF5">
    <property type="entry name" value="RADICAL S-ADENOSYL METHIONINE DOMAIN-CONTAINING PROTEIN 1, MITOCHONDRIAL"/>
    <property type="match status" value="1"/>
</dbReference>
<evidence type="ECO:0000313" key="3">
    <source>
        <dbReference type="Proteomes" id="UP000644548"/>
    </source>
</evidence>
<sequence>MTLTSPPSAPLTLADALARGPYQAYTYAYPHKTAYRPLDPPVPLRGAWARERQDNLFLYLHVPFCEMRCGFCNLFTTVNAPRTLEEAYLDAVVRQARVIRGALGEGARFSRAALGGGTPTFLRPADLERVFDLFGTTFGVDPHAVPTSVETSPATATPDRLAVLASRGVDRVSIGVQSFVGSEVHSVGRAQDGAQVSRALDAIRASGVRTLNIDLIYGLAHQTPDTWRQSLETALTWQPEELFLYPLYVRPLTGIGRLGRSWDDERLDLYRLGRDFLLARGYVQTSMRRFQRAGLTLPGEPEYTCQLDGMVGLGCGARSYAGELHYSSEYAVGRVGVRDIITDFVARPDEAFAHATHGFRLGGDERRRRYLLQSLLHASGLNLAAYRAVFGTDAREDWPQLRALQEAGLATLSGDTLTLTPGGLEQSDAIGPWLYSDAVRGLSEAFEWR</sequence>
<name>A0ABQ2SBL8_9DEIO</name>
<dbReference type="Gene3D" id="3.30.750.200">
    <property type="match status" value="1"/>
</dbReference>
<reference evidence="3" key="1">
    <citation type="journal article" date="2019" name="Int. J. Syst. Evol. Microbiol.">
        <title>The Global Catalogue of Microorganisms (GCM) 10K type strain sequencing project: providing services to taxonomists for standard genome sequencing and annotation.</title>
        <authorList>
            <consortium name="The Broad Institute Genomics Platform"/>
            <consortium name="The Broad Institute Genome Sequencing Center for Infectious Disease"/>
            <person name="Wu L."/>
            <person name="Ma J."/>
        </authorList>
    </citation>
    <scope>NUCLEOTIDE SEQUENCE [LARGE SCALE GENOMIC DNA]</scope>
    <source>
        <strain evidence="3">JCM 31405</strain>
    </source>
</reference>
<comment type="caution">
    <text evidence="2">The sequence shown here is derived from an EMBL/GenBank/DDBJ whole genome shotgun (WGS) entry which is preliminary data.</text>
</comment>
<dbReference type="InterPro" id="IPR034505">
    <property type="entry name" value="Coproporphyrinogen-III_oxidase"/>
</dbReference>
<organism evidence="2 3">
    <name type="scientific">Deinococcus sedimenti</name>
    <dbReference type="NCBI Taxonomy" id="1867090"/>
    <lineage>
        <taxon>Bacteria</taxon>
        <taxon>Thermotogati</taxon>
        <taxon>Deinococcota</taxon>
        <taxon>Deinococci</taxon>
        <taxon>Deinococcales</taxon>
        <taxon>Deinococcaceae</taxon>
        <taxon>Deinococcus</taxon>
    </lineage>
</organism>
<dbReference type="PANTHER" id="PTHR13932">
    <property type="entry name" value="COPROPORPHYRINIGEN III OXIDASE"/>
    <property type="match status" value="1"/>
</dbReference>
<dbReference type="PROSITE" id="PS51918">
    <property type="entry name" value="RADICAL_SAM"/>
    <property type="match status" value="1"/>
</dbReference>
<dbReference type="EMBL" id="BMQN01000019">
    <property type="protein sequence ID" value="GGS07511.1"/>
    <property type="molecule type" value="Genomic_DNA"/>
</dbReference>
<feature type="domain" description="Radical SAM core" evidence="1">
    <location>
        <begin position="50"/>
        <end position="288"/>
    </location>
</feature>
<keyword evidence="3" id="KW-1185">Reference proteome</keyword>
<dbReference type="InterPro" id="IPR058240">
    <property type="entry name" value="rSAM_sf"/>
</dbReference>
<dbReference type="Proteomes" id="UP000644548">
    <property type="component" value="Unassembled WGS sequence"/>
</dbReference>
<dbReference type="Pfam" id="PF04055">
    <property type="entry name" value="Radical_SAM"/>
    <property type="match status" value="1"/>
</dbReference>
<accession>A0ABQ2SBL8</accession>
<dbReference type="Pfam" id="PF06969">
    <property type="entry name" value="HemN_C"/>
    <property type="match status" value="1"/>
</dbReference>
<evidence type="ECO:0000259" key="1">
    <source>
        <dbReference type="PROSITE" id="PS51918"/>
    </source>
</evidence>
<proteinExistence type="predicted"/>
<dbReference type="InterPro" id="IPR010723">
    <property type="entry name" value="HemN_C"/>
</dbReference>
<dbReference type="SUPFAM" id="SSF102114">
    <property type="entry name" value="Radical SAM enzymes"/>
    <property type="match status" value="1"/>
</dbReference>
<dbReference type="SMART" id="SM00729">
    <property type="entry name" value="Elp3"/>
    <property type="match status" value="1"/>
</dbReference>
<dbReference type="InterPro" id="IPR007197">
    <property type="entry name" value="rSAM"/>
</dbReference>
<dbReference type="SFLD" id="SFLDS00029">
    <property type="entry name" value="Radical_SAM"/>
    <property type="match status" value="1"/>
</dbReference>
<dbReference type="SFLD" id="SFLDG01065">
    <property type="entry name" value="anaerobic_coproporphyrinogen-I"/>
    <property type="match status" value="1"/>
</dbReference>
<dbReference type="RefSeq" id="WP_189074687.1">
    <property type="nucleotide sequence ID" value="NZ_BMQN01000019.1"/>
</dbReference>